<dbReference type="RefSeq" id="XP_003684317.1">
    <property type="nucleotide sequence ID" value="XM_003684269.1"/>
</dbReference>
<accession>G8BPF2</accession>
<dbReference type="AlphaFoldDB" id="G8BPF2"/>
<sequence>MDTNDEYKRNQFQIYNLQETILNSTKSAKHQLSSNSTNKENVLLDEIDEQNDDIVVDSTSVLKFVAEKYPRQENVICSMYYHPFRTGVLNEKRYFDNQLLFPYNIDQLGTPAPFLPPLGDAKINSLITIHILYEDLTNKFNMNPRLDNNELWGCQIYTDDSDPILVLKHSGVLRDTTKTTDSHRDPALLNRTPGNLRNTDDVTDSHSLLNNKDDIPYDIEMTILILPCLRVYSSVKRFGLTSRQWGEDLSSLSNTSEYENEGSPSLPELEYSTAAQQPLSMTATHDGLSYSIYSIKVVPRKTNEETTKSATINEKELPIVSKIGSNWFNQN</sequence>
<dbReference type="KEGG" id="tpf:TPHA_0B02110"/>
<feature type="region of interest" description="Disordered" evidence="1">
    <location>
        <begin position="176"/>
        <end position="196"/>
    </location>
</feature>
<dbReference type="InterPro" id="IPR013951">
    <property type="entry name" value="Rxt3"/>
</dbReference>
<reference evidence="2 3" key="1">
    <citation type="journal article" date="2011" name="Proc. Natl. Acad. Sci. U.S.A.">
        <title>Evolutionary erosion of yeast sex chromosomes by mating-type switching accidents.</title>
        <authorList>
            <person name="Gordon J.L."/>
            <person name="Armisen D."/>
            <person name="Proux-Wera E."/>
            <person name="Oheigeartaigh S.S."/>
            <person name="Byrne K.P."/>
            <person name="Wolfe K.H."/>
        </authorList>
    </citation>
    <scope>NUCLEOTIDE SEQUENCE [LARGE SCALE GENOMIC DNA]</scope>
    <source>
        <strain evidence="3">ATCC 24235 / CBS 4417 / NBRC 1672 / NRRL Y-8282 / UCD 70-5</strain>
    </source>
</reference>
<proteinExistence type="predicted"/>
<dbReference type="GO" id="GO:0016479">
    <property type="term" value="P:negative regulation of transcription by RNA polymerase I"/>
    <property type="evidence" value="ECO:0007669"/>
    <property type="project" value="EnsemblFungi"/>
</dbReference>
<dbReference type="eggNOG" id="KOG4843">
    <property type="taxonomic scope" value="Eukaryota"/>
</dbReference>
<protein>
    <submittedName>
        <fullName evidence="2">Uncharacterized protein</fullName>
    </submittedName>
</protein>
<evidence type="ECO:0000313" key="2">
    <source>
        <dbReference type="EMBL" id="CCE61883.1"/>
    </source>
</evidence>
<dbReference type="EMBL" id="HE612857">
    <property type="protein sequence ID" value="CCE61883.1"/>
    <property type="molecule type" value="Genomic_DNA"/>
</dbReference>
<keyword evidence="3" id="KW-1185">Reference proteome</keyword>
<evidence type="ECO:0000256" key="1">
    <source>
        <dbReference type="SAM" id="MobiDB-lite"/>
    </source>
</evidence>
<dbReference type="HOGENOM" id="CLU_947333_0_0_1"/>
<dbReference type="GO" id="GO:0033698">
    <property type="term" value="C:Rpd3L complex"/>
    <property type="evidence" value="ECO:0007669"/>
    <property type="project" value="EnsemblFungi"/>
</dbReference>
<dbReference type="OMA" id="NNELWGC"/>
<dbReference type="STRING" id="1071381.G8BPF2"/>
<name>G8BPF2_TETPH</name>
<dbReference type="Pfam" id="PF08642">
    <property type="entry name" value="Rxt3"/>
    <property type="match status" value="1"/>
</dbReference>
<organism evidence="2 3">
    <name type="scientific">Tetrapisispora phaffii (strain ATCC 24235 / CBS 4417 / NBRC 1672 / NRRL Y-8282 / UCD 70-5)</name>
    <name type="common">Yeast</name>
    <name type="synonym">Fabospora phaffii</name>
    <dbReference type="NCBI Taxonomy" id="1071381"/>
    <lineage>
        <taxon>Eukaryota</taxon>
        <taxon>Fungi</taxon>
        <taxon>Dikarya</taxon>
        <taxon>Ascomycota</taxon>
        <taxon>Saccharomycotina</taxon>
        <taxon>Saccharomycetes</taxon>
        <taxon>Saccharomycetales</taxon>
        <taxon>Saccharomycetaceae</taxon>
        <taxon>Tetrapisispora</taxon>
    </lineage>
</organism>
<dbReference type="OrthoDB" id="3596986at2759"/>
<gene>
    <name evidence="2" type="primary">TPHA0B02110</name>
    <name evidence="2" type="ordered locus">TPHA_0B02110</name>
</gene>
<dbReference type="Proteomes" id="UP000005666">
    <property type="component" value="Chromosome 2"/>
</dbReference>
<dbReference type="GeneID" id="11534805"/>
<feature type="compositionally biased region" description="Basic and acidic residues" evidence="1">
    <location>
        <begin position="176"/>
        <end position="186"/>
    </location>
</feature>
<evidence type="ECO:0000313" key="3">
    <source>
        <dbReference type="Proteomes" id="UP000005666"/>
    </source>
</evidence>